<dbReference type="Proteomes" id="UP001470230">
    <property type="component" value="Unassembled WGS sequence"/>
</dbReference>
<keyword evidence="3" id="KW-1185">Reference proteome</keyword>
<name>A0ABR2KGY5_9EUKA</name>
<gene>
    <name evidence="2" type="ORF">M9Y10_035119</name>
</gene>
<reference evidence="2 3" key="1">
    <citation type="submission" date="2024-04" db="EMBL/GenBank/DDBJ databases">
        <title>Tritrichomonas musculus Genome.</title>
        <authorList>
            <person name="Alves-Ferreira E."/>
            <person name="Grigg M."/>
            <person name="Lorenzi H."/>
            <person name="Galac M."/>
        </authorList>
    </citation>
    <scope>NUCLEOTIDE SEQUENCE [LARGE SCALE GENOMIC DNA]</scope>
    <source>
        <strain evidence="2 3">EAF2021</strain>
    </source>
</reference>
<organism evidence="2 3">
    <name type="scientific">Tritrichomonas musculus</name>
    <dbReference type="NCBI Taxonomy" id="1915356"/>
    <lineage>
        <taxon>Eukaryota</taxon>
        <taxon>Metamonada</taxon>
        <taxon>Parabasalia</taxon>
        <taxon>Tritrichomonadida</taxon>
        <taxon>Tritrichomonadidae</taxon>
        <taxon>Tritrichomonas</taxon>
    </lineage>
</organism>
<feature type="region of interest" description="Disordered" evidence="1">
    <location>
        <begin position="1"/>
        <end position="59"/>
    </location>
</feature>
<proteinExistence type="predicted"/>
<feature type="compositionally biased region" description="Polar residues" evidence="1">
    <location>
        <begin position="1"/>
        <end position="26"/>
    </location>
</feature>
<evidence type="ECO:0000313" key="3">
    <source>
        <dbReference type="Proteomes" id="UP001470230"/>
    </source>
</evidence>
<sequence>MISISTHATSFNSDVSGYNEFESTNTDTEDSLISKIAKNNDSSPEDQNNQEKPKTQGPVVFIPPIVSLLGASKEVKK</sequence>
<comment type="caution">
    <text evidence="2">The sequence shown here is derived from an EMBL/GenBank/DDBJ whole genome shotgun (WGS) entry which is preliminary data.</text>
</comment>
<protein>
    <submittedName>
        <fullName evidence="2">Uncharacterized protein</fullName>
    </submittedName>
</protein>
<dbReference type="EMBL" id="JAPFFF010000005">
    <property type="protein sequence ID" value="KAK8890344.1"/>
    <property type="molecule type" value="Genomic_DNA"/>
</dbReference>
<feature type="compositionally biased region" description="Polar residues" evidence="1">
    <location>
        <begin position="37"/>
        <end position="47"/>
    </location>
</feature>
<evidence type="ECO:0000313" key="2">
    <source>
        <dbReference type="EMBL" id="KAK8890344.1"/>
    </source>
</evidence>
<evidence type="ECO:0000256" key="1">
    <source>
        <dbReference type="SAM" id="MobiDB-lite"/>
    </source>
</evidence>
<accession>A0ABR2KGY5</accession>